<feature type="compositionally biased region" description="Acidic residues" evidence="1">
    <location>
        <begin position="157"/>
        <end position="173"/>
    </location>
</feature>
<gene>
    <name evidence="2" type="ORF">ASIM_LOCUS14937</name>
</gene>
<proteinExistence type="predicted"/>
<accession>A0A0M3K3I9</accession>
<feature type="region of interest" description="Disordered" evidence="1">
    <location>
        <begin position="131"/>
        <end position="173"/>
    </location>
</feature>
<reference evidence="4" key="1">
    <citation type="submission" date="2017-02" db="UniProtKB">
        <authorList>
            <consortium name="WormBaseParasite"/>
        </authorList>
    </citation>
    <scope>IDENTIFICATION</scope>
</reference>
<dbReference type="Proteomes" id="UP000267096">
    <property type="component" value="Unassembled WGS sequence"/>
</dbReference>
<protein>
    <submittedName>
        <fullName evidence="2 4">Uncharacterized protein</fullName>
    </submittedName>
</protein>
<keyword evidence="3" id="KW-1185">Reference proteome</keyword>
<dbReference type="AlphaFoldDB" id="A0A0M3K3I9"/>
<name>A0A0M3K3I9_ANISI</name>
<reference evidence="2 3" key="2">
    <citation type="submission" date="2018-11" db="EMBL/GenBank/DDBJ databases">
        <authorList>
            <consortium name="Pathogen Informatics"/>
        </authorList>
    </citation>
    <scope>NUCLEOTIDE SEQUENCE [LARGE SCALE GENOMIC DNA]</scope>
</reference>
<evidence type="ECO:0000313" key="4">
    <source>
        <dbReference type="WBParaSite" id="ASIM_0001553001-mRNA-1"/>
    </source>
</evidence>
<organism evidence="4">
    <name type="scientific">Anisakis simplex</name>
    <name type="common">Herring worm</name>
    <dbReference type="NCBI Taxonomy" id="6269"/>
    <lineage>
        <taxon>Eukaryota</taxon>
        <taxon>Metazoa</taxon>
        <taxon>Ecdysozoa</taxon>
        <taxon>Nematoda</taxon>
        <taxon>Chromadorea</taxon>
        <taxon>Rhabditida</taxon>
        <taxon>Spirurina</taxon>
        <taxon>Ascaridomorpha</taxon>
        <taxon>Ascaridoidea</taxon>
        <taxon>Anisakidae</taxon>
        <taxon>Anisakis</taxon>
        <taxon>Anisakis simplex complex</taxon>
    </lineage>
</organism>
<evidence type="ECO:0000256" key="1">
    <source>
        <dbReference type="SAM" id="MobiDB-lite"/>
    </source>
</evidence>
<evidence type="ECO:0000313" key="2">
    <source>
        <dbReference type="EMBL" id="VDK53740.1"/>
    </source>
</evidence>
<evidence type="ECO:0000313" key="3">
    <source>
        <dbReference type="Proteomes" id="UP000267096"/>
    </source>
</evidence>
<feature type="compositionally biased region" description="Polar residues" evidence="1">
    <location>
        <begin position="142"/>
        <end position="152"/>
    </location>
</feature>
<sequence length="180" mass="19522">MYNRLYIQEDDLFDLDSLCYHESPSVDDECASVSATSSSSSSSPFFRQTSLIDHGISESDQHSEISDCTTRLSSSLSLEKGMSVCSNDDVDNEVNEQASGALNGSLGTGIGWNPFRRASAMASIGLRRQHSINAKEPDTVSDESGYQDGTISHSDDEGILAEQDEGDFAEDEYDIQVTAL</sequence>
<dbReference type="EMBL" id="UYRR01032010">
    <property type="protein sequence ID" value="VDK53740.1"/>
    <property type="molecule type" value="Genomic_DNA"/>
</dbReference>
<dbReference type="WBParaSite" id="ASIM_0001553001-mRNA-1">
    <property type="protein sequence ID" value="ASIM_0001553001-mRNA-1"/>
    <property type="gene ID" value="ASIM_0001553001"/>
</dbReference>